<evidence type="ECO:0000259" key="1">
    <source>
        <dbReference type="Pfam" id="PF00881"/>
    </source>
</evidence>
<dbReference type="GO" id="GO:0016491">
    <property type="term" value="F:oxidoreductase activity"/>
    <property type="evidence" value="ECO:0007669"/>
    <property type="project" value="InterPro"/>
</dbReference>
<comment type="caution">
    <text evidence="2">The sequence shown here is derived from an EMBL/GenBank/DDBJ whole genome shotgun (WGS) entry which is preliminary data.</text>
</comment>
<accession>A0A2V2YQW6</accession>
<dbReference type="Proteomes" id="UP000246635">
    <property type="component" value="Unassembled WGS sequence"/>
</dbReference>
<gene>
    <name evidence="2" type="ORF">DFQ01_11443</name>
</gene>
<dbReference type="InterPro" id="IPR029479">
    <property type="entry name" value="Nitroreductase"/>
</dbReference>
<feature type="domain" description="Nitroreductase" evidence="1">
    <location>
        <begin position="7"/>
        <end position="166"/>
    </location>
</feature>
<dbReference type="Pfam" id="PF00881">
    <property type="entry name" value="Nitroreductase"/>
    <property type="match status" value="1"/>
</dbReference>
<evidence type="ECO:0000313" key="3">
    <source>
        <dbReference type="Proteomes" id="UP000246635"/>
    </source>
</evidence>
<dbReference type="RefSeq" id="WP_110045212.1">
    <property type="nucleotide sequence ID" value="NZ_CP054612.1"/>
</dbReference>
<name>A0A2V2YQW6_9BACL</name>
<reference evidence="2 3" key="1">
    <citation type="submission" date="2018-05" db="EMBL/GenBank/DDBJ databases">
        <title>Genomic Encyclopedia of Type Strains, Phase III (KMG-III): the genomes of soil and plant-associated and newly described type strains.</title>
        <authorList>
            <person name="Whitman W."/>
        </authorList>
    </citation>
    <scope>NUCLEOTIDE SEQUENCE [LARGE SCALE GENOMIC DNA]</scope>
    <source>
        <strain evidence="2 3">CECT 5696</strain>
    </source>
</reference>
<dbReference type="InterPro" id="IPR000415">
    <property type="entry name" value="Nitroreductase-like"/>
</dbReference>
<evidence type="ECO:0000313" key="2">
    <source>
        <dbReference type="EMBL" id="PWV99467.1"/>
    </source>
</evidence>
<proteinExistence type="predicted"/>
<dbReference type="PANTHER" id="PTHR43821:SF1">
    <property type="entry name" value="NAD(P)H NITROREDUCTASE YDJA-RELATED"/>
    <property type="match status" value="1"/>
</dbReference>
<protein>
    <submittedName>
        <fullName evidence="2">Nitroreductase</fullName>
    </submittedName>
</protein>
<dbReference type="SUPFAM" id="SSF55469">
    <property type="entry name" value="FMN-dependent nitroreductase-like"/>
    <property type="match status" value="1"/>
</dbReference>
<sequence>MQLEQLIRERRSIRKYNNLPVSQDLIIKLLQQAERLCSYDGEARWRYVYVGTPEARERLADYMVEKLQDNKIVKLVLSKVTDALHKRVLEVPASLIVIAKTDSNPIIHDQTYGAVCRIMQNLQLLGWEERIGMVWITDPMIQNERFYKRIGLQEGERFVGIVQMGYFDKAPKGRSRTPAERNWTEFVWNER</sequence>
<organism evidence="2 3">
    <name type="scientific">Paenibacillus cellulosilyticus</name>
    <dbReference type="NCBI Taxonomy" id="375489"/>
    <lineage>
        <taxon>Bacteria</taxon>
        <taxon>Bacillati</taxon>
        <taxon>Bacillota</taxon>
        <taxon>Bacilli</taxon>
        <taxon>Bacillales</taxon>
        <taxon>Paenibacillaceae</taxon>
        <taxon>Paenibacillus</taxon>
    </lineage>
</organism>
<dbReference type="AlphaFoldDB" id="A0A2V2YQW6"/>
<dbReference type="Gene3D" id="3.40.109.10">
    <property type="entry name" value="NADH Oxidase"/>
    <property type="match status" value="1"/>
</dbReference>
<dbReference type="EMBL" id="QGTQ01000014">
    <property type="protein sequence ID" value="PWV99467.1"/>
    <property type="molecule type" value="Genomic_DNA"/>
</dbReference>
<dbReference type="PANTHER" id="PTHR43821">
    <property type="entry name" value="NAD(P)H NITROREDUCTASE YDJA-RELATED"/>
    <property type="match status" value="1"/>
</dbReference>
<dbReference type="OrthoDB" id="9804207at2"/>
<keyword evidence="3" id="KW-1185">Reference proteome</keyword>
<dbReference type="InterPro" id="IPR052530">
    <property type="entry name" value="NAD(P)H_nitroreductase"/>
</dbReference>